<organism evidence="11 12">
    <name type="scientific">Corynebacterium evansiae</name>
    <dbReference type="NCBI Taxonomy" id="2913499"/>
    <lineage>
        <taxon>Bacteria</taxon>
        <taxon>Bacillati</taxon>
        <taxon>Actinomycetota</taxon>
        <taxon>Actinomycetes</taxon>
        <taxon>Mycobacteriales</taxon>
        <taxon>Corynebacteriaceae</taxon>
        <taxon>Corynebacterium</taxon>
    </lineage>
</organism>
<keyword evidence="12" id="KW-1185">Reference proteome</keyword>
<evidence type="ECO:0000256" key="3">
    <source>
        <dbReference type="ARBA" id="ARBA00022692"/>
    </source>
</evidence>
<feature type="transmembrane region" description="Helical" evidence="8">
    <location>
        <begin position="351"/>
        <end position="371"/>
    </location>
</feature>
<feature type="transmembrane region" description="Helical" evidence="8">
    <location>
        <begin position="401"/>
        <end position="419"/>
    </location>
</feature>
<comment type="subcellular location">
    <subcellularLocation>
        <location evidence="1">Cell membrane</location>
        <topology evidence="1">Multi-pass membrane protein</topology>
    </subcellularLocation>
</comment>
<feature type="transmembrane region" description="Helical" evidence="8">
    <location>
        <begin position="215"/>
        <end position="237"/>
    </location>
</feature>
<dbReference type="GO" id="GO:0005886">
    <property type="term" value="C:plasma membrane"/>
    <property type="evidence" value="ECO:0007669"/>
    <property type="project" value="UniProtKB-SubCell"/>
</dbReference>
<dbReference type="Proteomes" id="UP001146469">
    <property type="component" value="Unassembled WGS sequence"/>
</dbReference>
<dbReference type="EMBL" id="JAKMUT010000005">
    <property type="protein sequence ID" value="MCZ9289839.1"/>
    <property type="molecule type" value="Genomic_DNA"/>
</dbReference>
<keyword evidence="5 8" id="KW-0472">Membrane</keyword>
<keyword evidence="2" id="KW-1003">Cell membrane</keyword>
<feature type="transmembrane region" description="Helical" evidence="8">
    <location>
        <begin position="190"/>
        <end position="208"/>
    </location>
</feature>
<dbReference type="GO" id="GO:0015744">
    <property type="term" value="P:succinate transport"/>
    <property type="evidence" value="ECO:0007669"/>
    <property type="project" value="TreeGrafter"/>
</dbReference>
<sequence>MYGVGVSSFMSRALRKSSDLLFSGNRATIDAIRLAPPPSPLAPVDLSDPVKIHAVMDLASRIGDQLLTAGTSNSDAKAQIRSIMSAYGLNNTHVDITLNTIYVYSRFNENTPPTNMFRVVRQLSTDFSRITEVDRLIRSIVAGATPLEMAQKILFDIETSLLPYRNRYALASWGGFAAAVALLLGGGWAVAIVAGITTIFTMFANAWLASKSLPLFFQNVLGGFAAVIPAAVTYSIADRIDFYLPPSLIIGSSIVALLAGLTLVQALQDGITGAPVTSAARFYETVLQTGGIITGIAAGIQTMAVMGITLPPLDTTHTSGVLGSVTIQIISGAVATAFFCSACFCERRATVVASLTALIASLALFSVTNVLNWPGTFGTAMAALVVGLAGGLLSRRYMIPPQITAAAGITPFLPGLALYRGMSSVLNDQFVVGMSNLGLALTTATALAAGVVLGEWIARRIRRPRILHRYQQLRRPRVDPRRTNQNKPRMGADGRVRQPLHWRRRRKSASKSTWQLDSEMRAAEGEEQSEDHPAGTSEH</sequence>
<keyword evidence="3 8" id="KW-0812">Transmembrane</keyword>
<feature type="domain" description="Threonine/Serine exporter ThrE" evidence="10">
    <location>
        <begin position="329"/>
        <end position="455"/>
    </location>
</feature>
<comment type="similarity">
    <text evidence="6">Belongs to the ThrE exporter (TC 2.A.79) family.</text>
</comment>
<evidence type="ECO:0000259" key="10">
    <source>
        <dbReference type="Pfam" id="PF12821"/>
    </source>
</evidence>
<evidence type="ECO:0000256" key="1">
    <source>
        <dbReference type="ARBA" id="ARBA00004651"/>
    </source>
</evidence>
<accession>A0A9X3LKU2</accession>
<dbReference type="NCBIfam" id="NF047720">
    <property type="entry name" value="ThrSerExpThrE"/>
    <property type="match status" value="1"/>
</dbReference>
<evidence type="ECO:0000256" key="5">
    <source>
        <dbReference type="ARBA" id="ARBA00023136"/>
    </source>
</evidence>
<evidence type="ECO:0000256" key="6">
    <source>
        <dbReference type="ARBA" id="ARBA00034125"/>
    </source>
</evidence>
<dbReference type="AlphaFoldDB" id="A0A9X3LKU2"/>
<feature type="region of interest" description="Disordered" evidence="7">
    <location>
        <begin position="472"/>
        <end position="539"/>
    </location>
</feature>
<comment type="caution">
    <text evidence="11">The sequence shown here is derived from an EMBL/GenBank/DDBJ whole genome shotgun (WGS) entry which is preliminary data.</text>
</comment>
<feature type="transmembrane region" description="Helical" evidence="8">
    <location>
        <begin position="243"/>
        <end position="264"/>
    </location>
</feature>
<feature type="compositionally biased region" description="Basic residues" evidence="7">
    <location>
        <begin position="498"/>
        <end position="509"/>
    </location>
</feature>
<evidence type="ECO:0000256" key="4">
    <source>
        <dbReference type="ARBA" id="ARBA00022989"/>
    </source>
</evidence>
<evidence type="ECO:0000256" key="2">
    <source>
        <dbReference type="ARBA" id="ARBA00022475"/>
    </source>
</evidence>
<feature type="compositionally biased region" description="Basic and acidic residues" evidence="7">
    <location>
        <begin position="518"/>
        <end position="539"/>
    </location>
</feature>
<name>A0A9X3LKU2_9CORY</name>
<dbReference type="PANTHER" id="PTHR34390">
    <property type="entry name" value="UPF0442 PROTEIN YJJB-RELATED"/>
    <property type="match status" value="1"/>
</dbReference>
<evidence type="ECO:0000256" key="8">
    <source>
        <dbReference type="SAM" id="Phobius"/>
    </source>
</evidence>
<evidence type="ECO:0000259" key="9">
    <source>
        <dbReference type="Pfam" id="PF06738"/>
    </source>
</evidence>
<evidence type="ECO:0000313" key="11">
    <source>
        <dbReference type="EMBL" id="MCZ9289839.1"/>
    </source>
</evidence>
<keyword evidence="4 8" id="KW-1133">Transmembrane helix</keyword>
<dbReference type="InterPro" id="IPR050539">
    <property type="entry name" value="ThrE_Dicarb/AminoAcid_Exp"/>
</dbReference>
<feature type="transmembrane region" description="Helical" evidence="8">
    <location>
        <begin position="285"/>
        <end position="309"/>
    </location>
</feature>
<dbReference type="Pfam" id="PF12821">
    <property type="entry name" value="ThrE_2"/>
    <property type="match status" value="1"/>
</dbReference>
<dbReference type="InterPro" id="IPR010619">
    <property type="entry name" value="ThrE-like_N"/>
</dbReference>
<evidence type="ECO:0000313" key="12">
    <source>
        <dbReference type="Proteomes" id="UP001146469"/>
    </source>
</evidence>
<dbReference type="PANTHER" id="PTHR34390:SF2">
    <property type="entry name" value="SUCCINATE TRANSPORTER SUBUNIT YJJP-RELATED"/>
    <property type="match status" value="1"/>
</dbReference>
<feature type="transmembrane region" description="Helical" evidence="8">
    <location>
        <begin position="321"/>
        <end position="344"/>
    </location>
</feature>
<protein>
    <submittedName>
        <fullName evidence="11">Threonine/serine exporter family protein</fullName>
    </submittedName>
</protein>
<dbReference type="InterPro" id="IPR024528">
    <property type="entry name" value="ThrE_2"/>
</dbReference>
<dbReference type="Pfam" id="PF06738">
    <property type="entry name" value="ThrE"/>
    <property type="match status" value="1"/>
</dbReference>
<gene>
    <name evidence="11" type="ORF">L8V00_06450</name>
</gene>
<evidence type="ECO:0000256" key="7">
    <source>
        <dbReference type="SAM" id="MobiDB-lite"/>
    </source>
</evidence>
<feature type="transmembrane region" description="Helical" evidence="8">
    <location>
        <begin position="377"/>
        <end position="394"/>
    </location>
</feature>
<dbReference type="GO" id="GO:0022857">
    <property type="term" value="F:transmembrane transporter activity"/>
    <property type="evidence" value="ECO:0007669"/>
    <property type="project" value="InterPro"/>
</dbReference>
<feature type="domain" description="Threonine/serine exporter-like N-terminal" evidence="9">
    <location>
        <begin position="57"/>
        <end position="302"/>
    </location>
</feature>
<proteinExistence type="inferred from homology"/>
<reference evidence="11" key="1">
    <citation type="submission" date="2022-02" db="EMBL/GenBank/DDBJ databases">
        <title>Corynebacterium sp. from urogenital microbiome.</title>
        <authorList>
            <person name="Cappelli E.A."/>
            <person name="Ribeiro T.G."/>
            <person name="Peixe L."/>
        </authorList>
    </citation>
    <scope>NUCLEOTIDE SEQUENCE</scope>
    <source>
        <strain evidence="11">C8Ua_174</strain>
    </source>
</reference>
<feature type="transmembrane region" description="Helical" evidence="8">
    <location>
        <begin position="439"/>
        <end position="458"/>
    </location>
</feature>